<evidence type="ECO:0000256" key="1">
    <source>
        <dbReference type="ARBA" id="ARBA00004141"/>
    </source>
</evidence>
<dbReference type="Pfam" id="PF08022">
    <property type="entry name" value="FAD_binding_8"/>
    <property type="match status" value="1"/>
</dbReference>
<dbReference type="PROSITE" id="PS00018">
    <property type="entry name" value="EF_HAND_1"/>
    <property type="match status" value="1"/>
</dbReference>
<dbReference type="GO" id="GO:0006952">
    <property type="term" value="P:defense response"/>
    <property type="evidence" value="ECO:0007669"/>
    <property type="project" value="TreeGrafter"/>
</dbReference>
<dbReference type="AlphaFoldDB" id="A0A9W4U6N7"/>
<dbReference type="InterPro" id="IPR013130">
    <property type="entry name" value="Fe3_Rdtase_TM_dom"/>
</dbReference>
<dbReference type="PANTHER" id="PTHR11972:SF153">
    <property type="entry name" value="SUPEROXIDE-GENERATING NADPH OXIDASE HEAVY CHAIN SUBUNIT A"/>
    <property type="match status" value="1"/>
</dbReference>
<dbReference type="GO" id="GO:0006811">
    <property type="term" value="P:monoatomic ion transport"/>
    <property type="evidence" value="ECO:0007669"/>
    <property type="project" value="UniProtKB-KW"/>
</dbReference>
<evidence type="ECO:0000259" key="10">
    <source>
        <dbReference type="PROSITE" id="PS50222"/>
    </source>
</evidence>
<feature type="transmembrane region" description="Helical" evidence="9">
    <location>
        <begin position="212"/>
        <end position="232"/>
    </location>
</feature>
<evidence type="ECO:0000256" key="7">
    <source>
        <dbReference type="ARBA" id="ARBA00023136"/>
    </source>
</evidence>
<dbReference type="InterPro" id="IPR039261">
    <property type="entry name" value="FNR_nucleotide-bd"/>
</dbReference>
<dbReference type="OrthoDB" id="167398at2759"/>
<dbReference type="InterPro" id="IPR013121">
    <property type="entry name" value="Fe_red_NAD-bd_6"/>
</dbReference>
<dbReference type="InterPro" id="IPR013112">
    <property type="entry name" value="FAD-bd_8"/>
</dbReference>
<dbReference type="InterPro" id="IPR050369">
    <property type="entry name" value="RBOH/FRE"/>
</dbReference>
<feature type="domain" description="FAD-binding FR-type" evidence="11">
    <location>
        <begin position="330"/>
        <end position="450"/>
    </location>
</feature>
<evidence type="ECO:0000313" key="13">
    <source>
        <dbReference type="Proteomes" id="UP001152607"/>
    </source>
</evidence>
<dbReference type="InterPro" id="IPR017927">
    <property type="entry name" value="FAD-bd_FR_type"/>
</dbReference>
<evidence type="ECO:0000256" key="9">
    <source>
        <dbReference type="SAM" id="Phobius"/>
    </source>
</evidence>
<dbReference type="Gene3D" id="3.40.50.80">
    <property type="entry name" value="Nucleotide-binding domain of ferredoxin-NADP reductase (FNR) module"/>
    <property type="match status" value="1"/>
</dbReference>
<evidence type="ECO:0000256" key="8">
    <source>
        <dbReference type="SAM" id="MobiDB-lite"/>
    </source>
</evidence>
<feature type="transmembrane region" description="Helical" evidence="9">
    <location>
        <begin position="268"/>
        <end position="286"/>
    </location>
</feature>
<dbReference type="Gene3D" id="2.40.30.10">
    <property type="entry name" value="Translation factors"/>
    <property type="match status" value="1"/>
</dbReference>
<dbReference type="InterPro" id="IPR018247">
    <property type="entry name" value="EF_Hand_1_Ca_BS"/>
</dbReference>
<dbReference type="SUPFAM" id="SSF63380">
    <property type="entry name" value="Riboflavin synthase domain-like"/>
    <property type="match status" value="1"/>
</dbReference>
<dbReference type="EMBL" id="CAOQHR010000002">
    <property type="protein sequence ID" value="CAI6289998.1"/>
    <property type="molecule type" value="Genomic_DNA"/>
</dbReference>
<protein>
    <submittedName>
        <fullName evidence="12">Uncharacterized protein</fullName>
    </submittedName>
</protein>
<keyword evidence="6" id="KW-0813">Transport</keyword>
<dbReference type="Pfam" id="PF01794">
    <property type="entry name" value="Ferric_reduct"/>
    <property type="match status" value="1"/>
</dbReference>
<keyword evidence="5" id="KW-0560">Oxidoreductase</keyword>
<evidence type="ECO:0000256" key="6">
    <source>
        <dbReference type="ARBA" id="ARBA00023065"/>
    </source>
</evidence>
<comment type="caution">
    <text evidence="12">The sequence shown here is derived from an EMBL/GenBank/DDBJ whole genome shotgun (WGS) entry which is preliminary data.</text>
</comment>
<dbReference type="PROSITE" id="PS51384">
    <property type="entry name" value="FAD_FR"/>
    <property type="match status" value="1"/>
</dbReference>
<evidence type="ECO:0000259" key="11">
    <source>
        <dbReference type="PROSITE" id="PS51384"/>
    </source>
</evidence>
<dbReference type="Proteomes" id="UP001152607">
    <property type="component" value="Unassembled WGS sequence"/>
</dbReference>
<organism evidence="12 13">
    <name type="scientific">Periconia digitata</name>
    <dbReference type="NCBI Taxonomy" id="1303443"/>
    <lineage>
        <taxon>Eukaryota</taxon>
        <taxon>Fungi</taxon>
        <taxon>Dikarya</taxon>
        <taxon>Ascomycota</taxon>
        <taxon>Pezizomycotina</taxon>
        <taxon>Dothideomycetes</taxon>
        <taxon>Pleosporomycetidae</taxon>
        <taxon>Pleosporales</taxon>
        <taxon>Massarineae</taxon>
        <taxon>Periconiaceae</taxon>
        <taxon>Periconia</taxon>
    </lineage>
</organism>
<reference evidence="12" key="1">
    <citation type="submission" date="2023-01" db="EMBL/GenBank/DDBJ databases">
        <authorList>
            <person name="Van Ghelder C."/>
            <person name="Rancurel C."/>
        </authorList>
    </citation>
    <scope>NUCLEOTIDE SEQUENCE</scope>
    <source>
        <strain evidence="12">CNCM I-4278</strain>
    </source>
</reference>
<dbReference type="SFLD" id="SFLDG01169">
    <property type="entry name" value="NADPH_oxidase_subgroup_(NOX)"/>
    <property type="match status" value="1"/>
</dbReference>
<evidence type="ECO:0000313" key="12">
    <source>
        <dbReference type="EMBL" id="CAI6289998.1"/>
    </source>
</evidence>
<dbReference type="PANTHER" id="PTHR11972">
    <property type="entry name" value="NADPH OXIDASE"/>
    <property type="match status" value="1"/>
</dbReference>
<comment type="subcellular location">
    <subcellularLocation>
        <location evidence="1">Membrane</location>
        <topology evidence="1">Multi-pass membrane protein</topology>
    </subcellularLocation>
</comment>
<evidence type="ECO:0000256" key="3">
    <source>
        <dbReference type="ARBA" id="ARBA00022982"/>
    </source>
</evidence>
<evidence type="ECO:0000256" key="2">
    <source>
        <dbReference type="ARBA" id="ARBA00022692"/>
    </source>
</evidence>
<dbReference type="Pfam" id="PF08030">
    <property type="entry name" value="NAD_binding_6"/>
    <property type="match status" value="1"/>
</dbReference>
<feature type="region of interest" description="Disordered" evidence="8">
    <location>
        <begin position="482"/>
        <end position="521"/>
    </location>
</feature>
<feature type="transmembrane region" description="Helical" evidence="9">
    <location>
        <begin position="121"/>
        <end position="146"/>
    </location>
</feature>
<dbReference type="PROSITE" id="PS50222">
    <property type="entry name" value="EF_HAND_2"/>
    <property type="match status" value="1"/>
</dbReference>
<keyword evidence="2 9" id="KW-0812">Transmembrane</keyword>
<dbReference type="CDD" id="cd06186">
    <property type="entry name" value="NOX_Duox_like_FAD_NADP"/>
    <property type="match status" value="1"/>
</dbReference>
<keyword evidence="13" id="KW-1185">Reference proteome</keyword>
<dbReference type="Gene3D" id="1.10.238.10">
    <property type="entry name" value="EF-hand"/>
    <property type="match status" value="1"/>
</dbReference>
<feature type="transmembrane region" description="Helical" evidence="9">
    <location>
        <begin position="298"/>
        <end position="315"/>
    </location>
</feature>
<keyword evidence="7 9" id="KW-0472">Membrane</keyword>
<evidence type="ECO:0000256" key="5">
    <source>
        <dbReference type="ARBA" id="ARBA00023002"/>
    </source>
</evidence>
<name>A0A9W4U6N7_9PLEO</name>
<dbReference type="GO" id="GO:0042554">
    <property type="term" value="P:superoxide anion generation"/>
    <property type="evidence" value="ECO:0007669"/>
    <property type="project" value="TreeGrafter"/>
</dbReference>
<keyword evidence="4 9" id="KW-1133">Transmembrane helix</keyword>
<feature type="transmembrane region" description="Helical" evidence="9">
    <location>
        <begin position="166"/>
        <end position="191"/>
    </location>
</feature>
<keyword evidence="6" id="KW-0406">Ion transport</keyword>
<accession>A0A9W4U6N7</accession>
<gene>
    <name evidence="12" type="ORF">PDIGIT_LOCUS2418</name>
</gene>
<dbReference type="InterPro" id="IPR017938">
    <property type="entry name" value="Riboflavin_synthase-like_b-brl"/>
</dbReference>
<feature type="compositionally biased region" description="Low complexity" evidence="8">
    <location>
        <begin position="491"/>
        <end position="509"/>
    </location>
</feature>
<proteinExistence type="predicted"/>
<feature type="domain" description="EF-hand" evidence="10">
    <location>
        <begin position="7"/>
        <end position="42"/>
    </location>
</feature>
<keyword evidence="3" id="KW-0249">Electron transport</keyword>
<dbReference type="GO" id="GO:0043020">
    <property type="term" value="C:NADPH oxidase complex"/>
    <property type="evidence" value="ECO:0007669"/>
    <property type="project" value="TreeGrafter"/>
</dbReference>
<dbReference type="GO" id="GO:0016175">
    <property type="term" value="F:superoxide-generating NAD(P)H oxidase activity"/>
    <property type="evidence" value="ECO:0007669"/>
    <property type="project" value="TreeGrafter"/>
</dbReference>
<dbReference type="InterPro" id="IPR002048">
    <property type="entry name" value="EF_hand_dom"/>
</dbReference>
<evidence type="ECO:0000256" key="4">
    <source>
        <dbReference type="ARBA" id="ARBA00022989"/>
    </source>
</evidence>
<sequence length="689" mass="79509">MAQQQYLTDEEIKHFVDDLDHDKNGTIDYWELEKKLDQIHQELAPKAEPHHLHHESRDDDARHKFLRSLTSSEDNRDKIPRAEFEGYVRQWKIPSLEQDRKEAKEEDEYFKNISMWRRLRAYWAVKGPSIMFMTLVIGVMLAFGVWQLVKYLTREEYRPAFGWGAVFAKTMAGFIYPTFFFIILSMSRWFSTFLRRFYFISRFINWDLSQSFHIKMSTAGLCFATLHAIGHLSGSFVFGSMSSRQQNVAVVLGEDAIPRRYIDYVQTLPGWTGLTALGCFYLLASLSMPQIRKWSYEVFQLGHLLMFPIIALMMAHGTKGLLQWPMFGYWLAFPTLLVAAERITRFSLGFFPLLADLAILDEETVAITCNIPKFRFWPYKAGQYVFVQVPQISFFQWHPFTVSTCTGNTMQVHIKADGDWTKALQKLASVGSRTTIKVGIDGPHGAPAQRFYDFEYSMVFGAGIGVTPFSGVLTDLQTHELERCSTRENEPSPSSSSSSPNTDSDNDNPAPTKPNSESPYKDHRRIDFHWMVRDRNNLLWFSDLLNEVTRAQSRDSTHLDIRIQTYVTQKRKQISQHVFRWLLESHRTSSHPKSPLTGLLNPTHFGRPELGVIMEEHYQDMCKELVQRMESSGEKWDGMGDRDEVKVGVFFCGPPVIGQQLADRCASLTARGRAEGKKVEYHFMMEVFG</sequence>
<dbReference type="GO" id="GO:0005509">
    <property type="term" value="F:calcium ion binding"/>
    <property type="evidence" value="ECO:0007669"/>
    <property type="project" value="InterPro"/>
</dbReference>